<dbReference type="InterPro" id="IPR001680">
    <property type="entry name" value="WD40_rpt"/>
</dbReference>
<keyword evidence="8" id="KW-0811">Translocation</keyword>
<evidence type="ECO:0000256" key="1">
    <source>
        <dbReference type="ARBA" id="ARBA00004567"/>
    </source>
</evidence>
<evidence type="ECO:0000256" key="10">
    <source>
        <dbReference type="ARBA" id="ARBA00023242"/>
    </source>
</evidence>
<evidence type="ECO:0000256" key="4">
    <source>
        <dbReference type="ARBA" id="ARBA00022574"/>
    </source>
</evidence>
<keyword evidence="7" id="KW-0653">Protein transport</keyword>
<comment type="caution">
    <text evidence="11">The sequence shown here is derived from an EMBL/GenBank/DDBJ whole genome shotgun (WGS) entry which is preliminary data.</text>
</comment>
<evidence type="ECO:0000256" key="3">
    <source>
        <dbReference type="ARBA" id="ARBA00022448"/>
    </source>
</evidence>
<dbReference type="Proteomes" id="UP000034350">
    <property type="component" value="Unassembled WGS sequence"/>
</dbReference>
<dbReference type="GO" id="GO:0090114">
    <property type="term" value="P:COPII-coated vesicle budding"/>
    <property type="evidence" value="ECO:0007669"/>
    <property type="project" value="TreeGrafter"/>
</dbReference>
<dbReference type="PANTHER" id="PTHR11024">
    <property type="entry name" value="NUCLEAR PORE COMPLEX PROTEIN SEC13 / SEH1 FAMILY MEMBER"/>
    <property type="match status" value="1"/>
</dbReference>
<dbReference type="GO" id="GO:0030127">
    <property type="term" value="C:COPII vesicle coat"/>
    <property type="evidence" value="ECO:0007669"/>
    <property type="project" value="TreeGrafter"/>
</dbReference>
<reference evidence="11 12" key="1">
    <citation type="journal article" date="2015" name="Environ. Microbiol.">
        <title>Genome analyses suggest the presence of polyploidy and recent human-driven expansions in eight global populations of the honeybee pathogen Nosema ceranae.</title>
        <authorList>
            <person name="Pelin A."/>
            <person name="Selman M."/>
            <person name="Aris-Brosou S."/>
            <person name="Farinelli L."/>
            <person name="Corradi N."/>
        </authorList>
    </citation>
    <scope>NUCLEOTIDE SEQUENCE [LARGE SCALE GENOMIC DNA]</scope>
    <source>
        <strain evidence="11 12">PA08 1199</strain>
    </source>
</reference>
<accession>A0A0F9WJG0</accession>
<dbReference type="EMBL" id="JPQZ01000001">
    <property type="protein sequence ID" value="KKO76670.1"/>
    <property type="molecule type" value="Genomic_DNA"/>
</dbReference>
<protein>
    <submittedName>
        <fullName evidence="11">Protein transport protein sec13</fullName>
    </submittedName>
</protein>
<dbReference type="VEuPathDB" id="MicrosporidiaDB:AAJ76_1000110692"/>
<dbReference type="AlphaFoldDB" id="A0A0F9WJG0"/>
<organism evidence="11 12">
    <name type="scientific">Vairimorpha ceranae</name>
    <dbReference type="NCBI Taxonomy" id="40302"/>
    <lineage>
        <taxon>Eukaryota</taxon>
        <taxon>Fungi</taxon>
        <taxon>Fungi incertae sedis</taxon>
        <taxon>Microsporidia</taxon>
        <taxon>Nosematidae</taxon>
        <taxon>Vairimorpha</taxon>
    </lineage>
</organism>
<dbReference type="Pfam" id="PF00400">
    <property type="entry name" value="WD40"/>
    <property type="match status" value="2"/>
</dbReference>
<keyword evidence="3" id="KW-0813">Transport</keyword>
<dbReference type="SMART" id="SM00320">
    <property type="entry name" value="WD40"/>
    <property type="match status" value="5"/>
</dbReference>
<dbReference type="OrthoDB" id="364224at2759"/>
<evidence type="ECO:0000256" key="7">
    <source>
        <dbReference type="ARBA" id="ARBA00022927"/>
    </source>
</evidence>
<evidence type="ECO:0000256" key="2">
    <source>
        <dbReference type="ARBA" id="ARBA00010102"/>
    </source>
</evidence>
<dbReference type="RefSeq" id="XP_024332412.1">
    <property type="nucleotide sequence ID" value="XM_024473557.1"/>
</dbReference>
<sequence length="273" mass="31375">MEVHKGTIYSIERDIFEKKLITASSDGFIRIFVNKKEPDDKIDLHLEHELDSMHGKLIKAIFLNHNEYLASAHSSGHVVIWKLDTNNTYAVKHEEQVFTGCINDISSNFNNEIINIYCACEDGKVRILNLKNDENIVVSEFTAHRFGISTIDSNNTFVVTGGLDYSTAVWENNKEIIRFRDHTSLVRDVCISPNNVFNILCFASCGEDCKVFIYWRHFEDFLKQEIILDEPVYSLSWSKSGFTLSIGYGQNKFKYYEPGNEGKYVEVELVSDN</sequence>
<comment type="similarity">
    <text evidence="2">Belongs to the WD repeat SEC13 family.</text>
</comment>
<keyword evidence="9" id="KW-0906">Nuclear pore complex</keyword>
<dbReference type="VEuPathDB" id="MicrosporidiaDB:NCER_100084"/>
<dbReference type="VEuPathDB" id="MicrosporidiaDB:G9O61_00g002150"/>
<proteinExistence type="inferred from homology"/>
<evidence type="ECO:0000256" key="5">
    <source>
        <dbReference type="ARBA" id="ARBA00022737"/>
    </source>
</evidence>
<evidence type="ECO:0000313" key="11">
    <source>
        <dbReference type="EMBL" id="KKO76670.1"/>
    </source>
</evidence>
<dbReference type="InterPro" id="IPR036322">
    <property type="entry name" value="WD40_repeat_dom_sf"/>
</dbReference>
<evidence type="ECO:0000256" key="6">
    <source>
        <dbReference type="ARBA" id="ARBA00022816"/>
    </source>
</evidence>
<evidence type="ECO:0000256" key="9">
    <source>
        <dbReference type="ARBA" id="ARBA00023132"/>
    </source>
</evidence>
<dbReference type="SUPFAM" id="SSF50978">
    <property type="entry name" value="WD40 repeat-like"/>
    <property type="match status" value="1"/>
</dbReference>
<keyword evidence="4" id="KW-0853">WD repeat</keyword>
<dbReference type="GO" id="GO:0005198">
    <property type="term" value="F:structural molecule activity"/>
    <property type="evidence" value="ECO:0007669"/>
    <property type="project" value="InterPro"/>
</dbReference>
<evidence type="ECO:0000313" key="12">
    <source>
        <dbReference type="Proteomes" id="UP000034350"/>
    </source>
</evidence>
<keyword evidence="6" id="KW-0509">mRNA transport</keyword>
<dbReference type="InterPro" id="IPR037363">
    <property type="entry name" value="Sec13/Seh1_fam"/>
</dbReference>
<dbReference type="GO" id="GO:0031080">
    <property type="term" value="C:nuclear pore outer ring"/>
    <property type="evidence" value="ECO:0007669"/>
    <property type="project" value="TreeGrafter"/>
</dbReference>
<keyword evidence="10" id="KW-0539">Nucleus</keyword>
<name>A0A0F9WJG0_9MICR</name>
<dbReference type="GO" id="GO:0006606">
    <property type="term" value="P:protein import into nucleus"/>
    <property type="evidence" value="ECO:0007669"/>
    <property type="project" value="TreeGrafter"/>
</dbReference>
<dbReference type="InterPro" id="IPR015943">
    <property type="entry name" value="WD40/YVTN_repeat-like_dom_sf"/>
</dbReference>
<dbReference type="PANTHER" id="PTHR11024:SF2">
    <property type="entry name" value="PROTEIN SEC13 HOMOLOG"/>
    <property type="match status" value="1"/>
</dbReference>
<dbReference type="GeneID" id="36318451"/>
<dbReference type="Gene3D" id="2.130.10.10">
    <property type="entry name" value="YVTN repeat-like/Quinoprotein amine dehydrogenase"/>
    <property type="match status" value="1"/>
</dbReference>
<evidence type="ECO:0000256" key="8">
    <source>
        <dbReference type="ARBA" id="ARBA00023010"/>
    </source>
</evidence>
<dbReference type="GO" id="GO:0051028">
    <property type="term" value="P:mRNA transport"/>
    <property type="evidence" value="ECO:0007669"/>
    <property type="project" value="UniProtKB-KW"/>
</dbReference>
<keyword evidence="12" id="KW-1185">Reference proteome</keyword>
<gene>
    <name evidence="11" type="ORF">AAJ76_1000110692</name>
</gene>
<comment type="subcellular location">
    <subcellularLocation>
        <location evidence="1">Nucleus</location>
        <location evidence="1">Nuclear pore complex</location>
    </subcellularLocation>
</comment>
<keyword evidence="5" id="KW-0677">Repeat</keyword>